<organism evidence="3">
    <name type="scientific">Anthurium amnicola</name>
    <dbReference type="NCBI Taxonomy" id="1678845"/>
    <lineage>
        <taxon>Eukaryota</taxon>
        <taxon>Viridiplantae</taxon>
        <taxon>Streptophyta</taxon>
        <taxon>Embryophyta</taxon>
        <taxon>Tracheophyta</taxon>
        <taxon>Spermatophyta</taxon>
        <taxon>Magnoliopsida</taxon>
        <taxon>Liliopsida</taxon>
        <taxon>Araceae</taxon>
        <taxon>Pothoideae</taxon>
        <taxon>Potheae</taxon>
        <taxon>Anthurium</taxon>
    </lineage>
</organism>
<dbReference type="NCBIfam" id="NF047352">
    <property type="entry name" value="P_loop_sacsin"/>
    <property type="match status" value="1"/>
</dbReference>
<reference evidence="3" key="1">
    <citation type="submission" date="2015-07" db="EMBL/GenBank/DDBJ databases">
        <title>Transcriptome Assembly of Anthurium amnicola.</title>
        <authorList>
            <person name="Suzuki J."/>
        </authorList>
    </citation>
    <scope>NUCLEOTIDE SEQUENCE</scope>
</reference>
<feature type="region of interest" description="Disordered" evidence="1">
    <location>
        <begin position="2353"/>
        <end position="2372"/>
    </location>
</feature>
<feature type="region of interest" description="Disordered" evidence="1">
    <location>
        <begin position="864"/>
        <end position="884"/>
    </location>
</feature>
<feature type="domain" description="Protein NO VEIN C-terminal" evidence="2">
    <location>
        <begin position="2397"/>
        <end position="2482"/>
    </location>
</feature>
<dbReference type="InterPro" id="IPR024975">
    <property type="entry name" value="NOV_C"/>
</dbReference>
<gene>
    <name evidence="3" type="primary">Sacs_6</name>
    <name evidence="3" type="ORF">g.100678</name>
</gene>
<proteinExistence type="predicted"/>
<feature type="region of interest" description="Disordered" evidence="1">
    <location>
        <begin position="126"/>
        <end position="146"/>
    </location>
</feature>
<evidence type="ECO:0000313" key="3">
    <source>
        <dbReference type="EMBL" id="JAT54530.1"/>
    </source>
</evidence>
<evidence type="ECO:0000259" key="2">
    <source>
        <dbReference type="Pfam" id="PF13020"/>
    </source>
</evidence>
<feature type="compositionally biased region" description="Basic and acidic residues" evidence="1">
    <location>
        <begin position="2281"/>
        <end position="2290"/>
    </location>
</feature>
<dbReference type="InterPro" id="IPR036890">
    <property type="entry name" value="HATPase_C_sf"/>
</dbReference>
<accession>A0A1D1YIS2</accession>
<dbReference type="SUPFAM" id="SSF55874">
    <property type="entry name" value="ATPase domain of HSP90 chaperone/DNA topoisomerase II/histidine kinase"/>
    <property type="match status" value="1"/>
</dbReference>
<evidence type="ECO:0000256" key="1">
    <source>
        <dbReference type="SAM" id="MobiDB-lite"/>
    </source>
</evidence>
<dbReference type="PANTHER" id="PTHR32387:SF0">
    <property type="entry name" value="PROTEIN NO VEIN"/>
    <property type="match status" value="1"/>
</dbReference>
<dbReference type="PANTHER" id="PTHR32387">
    <property type="entry name" value="WU:FJ29H11"/>
    <property type="match status" value="1"/>
</dbReference>
<feature type="compositionally biased region" description="Polar residues" evidence="1">
    <location>
        <begin position="2269"/>
        <end position="2280"/>
    </location>
</feature>
<name>A0A1D1YIS2_9ARAE</name>
<dbReference type="GO" id="GO:0010305">
    <property type="term" value="P:leaf vascular tissue pattern formation"/>
    <property type="evidence" value="ECO:0007669"/>
    <property type="project" value="TreeGrafter"/>
</dbReference>
<sequence>MKNSNEKEIGLSTCMLQLCTIRPGQNRVHVQCTTTIAICQHWVCRMHITHIREAKKAENITLCNSTKELKHAMDEKTRIEGRQPTHPPIVVLEKQVLDRRFGFISKRIKSFSSACDIFEGKHIKFDSSEEDDSGSDSKMYCQSTSQTKNDIQHRVSSCPYPSTTEERERLGLKNQTAEKISSNCKTRHDKRKKFSGRKRKFEAQNINSRPLSIALEEDEVVHTNEIEKRNVHDIVFSSSMMEKFVTIWKEACREHTVVEVLDMMLNFYHSTVKKKKKMRKIFYSYPGVGLLHVAVASMKGGMHESIYEIFQDIEVDGFDNSRSVSPEIIEIETPVKTNEISMKNTDARELKCRVTVDEIIKKITGYFQLVPPVPRGDHPLGNKIAILRTFLDCELWLAREFSVDAFGLLGYGHFVDFLEKNLTLIPIEVHGHFVGDSCRSLLEVNVDQLQVFLSQAQENVVDNGVINQYYISLLLGKQFPSLRLDFVWDKAECHFQELLRKQKDCGSSNYVFYSSTLLGKLFTEKSKTCSRGKSSEILEMTNEAGKDVGSLCPVSAKDAIECLLKVPMLSDLRSWSHWDLVFAPTLGPLLAWLSSEIHDKGLSCIATTDGRLIRIDHSATVDEFLEASIQGSPFHVALKLLSLLVLYGGTNNIPVALLKCYAQRAIDVIVRNSIDSEELEHPTECFLNECSFKRQVVPGNKLDSNPFSADTGGDVGGGLNKGINVAAKFILDCLDHLPTEFHIFAAEILMSGLQSVTKDASLVMLHECKQADQRIMLHDIGLFLGIEEWIEDYHLFNTATTDDSLKSSHDRSKKAIAVFPAFNMDLKAVSVELCCGNPNLLNNLCSDITKPDIHSNTLNEFQNSGFPTECSDERSGDSDGLSNSRDEMIHNATLIIESIRREEFGLDPSSKNTESNLLKKQHARLGRALHCLSQELYSQDSHLLLELVQNADDNSYPETVEPTLVFILQCTGIIVLNNEYGFSAKNIKALCDIGNSTKKGSSAGYIGHKGIGFKSVFRVTDAPEIHSNGFHVRFDISEGQIGFVLPTVIAPCDISLFERQISSEVDQTDASCWKTCIVLPFRSKFKEKSGLSSIMSMFSDLHPSLLLFLHRLQCIKFKNTLCDSLLVMRKEILGDGIVKVCFGTEKMNWLVVRQKLEANIIRPDVQTTEIAVAFTLQESESDTGEYKPYLSLQPVFAFLPLRTYGLKFILQGDFVLPSSREEVDGDSAWNQWLLSEFPALFVKAERDLVALPCFKKFPGKAVTAFMSFVPLVGEVHGFFSYLPHMIVSKLRTSNCLLLEGHGMEWVPPCRVLRGWDDQARSLLSDSLLQQHLGLGYLNRDVALSDSLAKALCIREYGPRILTDIILSICTVDGGIQKVGLDWLCNWFITLNSTMSRHSYGYLTHHAGESDVIGALKGIPLIPLSDGSYGSIAEGPIWLSSDSLSIGFEGKHGSKDFPSLYAKLRMVNPVFLSASSYNYDMEESRVDIILCILQKIGVQQLSAHEVIKRHILPALSDAECTSKDKNLMVEYLSYVMLHFQYACSSCQVERMMIISELRNNSIILTNHGYKCPIKEPVHFSKEFGNPVDINKLIDPEDGKWNEVDGIYLKHCSMQLVSSPLMKWREFFQELGVTDFVQIIHVEKHVEDFLNVVPGSMSCDVDNIAAGSLVNDWESPELILLLSAFSSGKQIEKCRYLLEVLDKMWDECFSSDARNYGRVEAIEGKHPLQPSFLKCLHDFRWIVSSADEELHYPKDIFYDCEVVRSVLGSFAPYAVPQVKSKNFLKDIGFKTQVTLDDALATIQSCGILQGPVLASTVQMSKLYSFIWEGSTVLKMKIMDEFKSRPLIFVPSSNNSRSSNTVPGMFVFSNQVYWDDPTGCFEQANEAMVCSTFTDNSVSITYKTLVAVYPNLHDFFVNECGVLESPPFSSYVQILLQLSSVALPSQAAHLVFQVFLKWADDLKSGRVQAEEIVSLKESLRKMENAVLPTVQDKWVSLHPAFGLICWSDNEELRHQFKHSNSVDFIQFGELSSADKEILSSRVSTLLQKIGVPALSEVVSREAIFYGTEDCREKASLVNWVLPYAQRYIFKLYPDNYLPLKKSVVERLALLQILVVDKLFYKYSIKGCNSTSRKRFECNCLLQDNVLYITHTSDPHSIFLELSRVFFDGSSELHFANFLHMITTMVESGSTEEQIEFFILNSQKVPKLTLEEPVWSLSLFSSLQGEKTSQKICPVLMNTEQNTLPRARKPGIIPNWPPTDWKTAPDFSRAGHSATNPGPGSSDSLNKESSKPHEGVLWPDDISGSIEIVGDWIMEDNSKTAVDLILDNLATPKVQSHSRGSLSFVDVQSESIKDLEVETGGSVPAPRPNVNSDDLGPCTERETLGYQALNDNQARKTGVLGEAIAYKYFCEKFSSLSVNWVNEERETGLPYDLIIADKEGNREFIEVKATRSATKDWFPITTREWQFAAEKGESYSIAHVVLVGPKNVKITMWKNPLRLCQQKVLHLAVLMSRQ</sequence>
<dbReference type="GO" id="GO:0048364">
    <property type="term" value="P:root development"/>
    <property type="evidence" value="ECO:0007669"/>
    <property type="project" value="TreeGrafter"/>
</dbReference>
<dbReference type="Pfam" id="PF13020">
    <property type="entry name" value="NOV_C"/>
    <property type="match status" value="1"/>
</dbReference>
<dbReference type="EMBL" id="GDJX01013406">
    <property type="protein sequence ID" value="JAT54530.1"/>
    <property type="molecule type" value="Transcribed_RNA"/>
</dbReference>
<dbReference type="Gene3D" id="3.30.565.10">
    <property type="entry name" value="Histidine kinase-like ATPase, C-terminal domain"/>
    <property type="match status" value="1"/>
</dbReference>
<dbReference type="GO" id="GO:0009793">
    <property type="term" value="P:embryo development ending in seed dormancy"/>
    <property type="evidence" value="ECO:0007669"/>
    <property type="project" value="TreeGrafter"/>
</dbReference>
<dbReference type="GO" id="GO:0005634">
    <property type="term" value="C:nucleus"/>
    <property type="evidence" value="ECO:0007669"/>
    <property type="project" value="TreeGrafter"/>
</dbReference>
<protein>
    <submittedName>
        <fullName evidence="3">Sacsin</fullName>
    </submittedName>
</protein>
<feature type="region of interest" description="Disordered" evidence="1">
    <location>
        <begin position="2240"/>
        <end position="2296"/>
    </location>
</feature>
<dbReference type="InterPro" id="IPR052957">
    <property type="entry name" value="Auxin_embryo_med"/>
</dbReference>